<evidence type="ECO:0000256" key="2">
    <source>
        <dbReference type="ARBA" id="ARBA00005869"/>
    </source>
</evidence>
<evidence type="ECO:0000256" key="3">
    <source>
        <dbReference type="ARBA" id="ARBA00012695"/>
    </source>
</evidence>
<protein>
    <recommendedName>
        <fullName evidence="11">Proline dehydrogenase 1, mitochondrial</fullName>
        <ecNumber evidence="3">1.5.5.2</ecNumber>
    </recommendedName>
    <alternativeName>
        <fullName evidence="12">Proline oxidase</fullName>
    </alternativeName>
</protein>
<dbReference type="SUPFAM" id="SSF68906">
    <property type="entry name" value="SAP domain"/>
    <property type="match status" value="1"/>
</dbReference>
<evidence type="ECO:0000256" key="9">
    <source>
        <dbReference type="ARBA" id="ARBA00023002"/>
    </source>
</evidence>
<evidence type="ECO:0000313" key="18">
    <source>
        <dbReference type="EMBL" id="CAD7250841.1"/>
    </source>
</evidence>
<dbReference type="Gene3D" id="3.20.20.220">
    <property type="match status" value="2"/>
</dbReference>
<dbReference type="Proteomes" id="UP000677054">
    <property type="component" value="Unassembled WGS sequence"/>
</dbReference>
<dbReference type="FunFam" id="3.20.20.220:FF:000012">
    <property type="entry name" value="Proline dehydrogenase"/>
    <property type="match status" value="1"/>
</dbReference>
<feature type="domain" description="RING-type" evidence="16">
    <location>
        <begin position="971"/>
        <end position="1006"/>
    </location>
</feature>
<evidence type="ECO:0000259" key="16">
    <source>
        <dbReference type="PROSITE" id="PS50089"/>
    </source>
</evidence>
<feature type="compositionally biased region" description="Polar residues" evidence="15">
    <location>
        <begin position="578"/>
        <end position="595"/>
    </location>
</feature>
<dbReference type="PANTHER" id="PTHR13914:SF0">
    <property type="entry name" value="PROLINE DEHYDROGENASE 1, MITOCHONDRIAL"/>
    <property type="match status" value="1"/>
</dbReference>
<dbReference type="Gene3D" id="1.10.720.140">
    <property type="match status" value="1"/>
</dbReference>
<dbReference type="InterPro" id="IPR015659">
    <property type="entry name" value="Proline_oxidase"/>
</dbReference>
<dbReference type="SUPFAM" id="SSF51730">
    <property type="entry name" value="FAD-linked oxidoreductase"/>
    <property type="match status" value="1"/>
</dbReference>
<dbReference type="PROSITE" id="PS50089">
    <property type="entry name" value="ZF_RING_2"/>
    <property type="match status" value="1"/>
</dbReference>
<evidence type="ECO:0000256" key="13">
    <source>
        <dbReference type="PROSITE-ProRule" id="PRU00175"/>
    </source>
</evidence>
<feature type="region of interest" description="Disordered" evidence="15">
    <location>
        <begin position="472"/>
        <end position="504"/>
    </location>
</feature>
<proteinExistence type="inferred from homology"/>
<evidence type="ECO:0000256" key="11">
    <source>
        <dbReference type="ARBA" id="ARBA00041059"/>
    </source>
</evidence>
<dbReference type="InterPro" id="IPR036457">
    <property type="entry name" value="PPM-type-like_dom_sf"/>
</dbReference>
<dbReference type="InterPro" id="IPR057299">
    <property type="entry name" value="RNF34_RFFL_SAP"/>
</dbReference>
<keyword evidence="9" id="KW-0560">Oxidoreductase</keyword>
<dbReference type="FunFam" id="3.30.40.10:FF:000110">
    <property type="entry name" value="E3 ubiquitin-protein ligase RNF34 isoform X1"/>
    <property type="match status" value="1"/>
</dbReference>
<dbReference type="Gene3D" id="3.30.40.10">
    <property type="entry name" value="Zinc/RING finger domain, C3HC4 (zinc finger)"/>
    <property type="match status" value="1"/>
</dbReference>
<feature type="compositionally biased region" description="Low complexity" evidence="15">
    <location>
        <begin position="519"/>
        <end position="532"/>
    </location>
</feature>
<dbReference type="SMART" id="SM00184">
    <property type="entry name" value="RING"/>
    <property type="match status" value="1"/>
</dbReference>
<keyword evidence="6 14" id="KW-0378">Hydrolase</keyword>
<keyword evidence="5 13" id="KW-0863">Zinc-finger</keyword>
<dbReference type="FunFam" id="3.60.40.10:FF:000060">
    <property type="entry name" value="Protein phosphatase 2c"/>
    <property type="match status" value="1"/>
</dbReference>
<dbReference type="GO" id="GO:0004721">
    <property type="term" value="F:phosphoprotein phosphatase activity"/>
    <property type="evidence" value="ECO:0007669"/>
    <property type="project" value="UniProtKB-KW"/>
</dbReference>
<evidence type="ECO:0000256" key="14">
    <source>
        <dbReference type="RuleBase" id="RU003465"/>
    </source>
</evidence>
<feature type="domain" description="PPM-type phosphatase" evidence="17">
    <location>
        <begin position="131"/>
        <end position="448"/>
    </location>
</feature>
<evidence type="ECO:0000313" key="19">
    <source>
        <dbReference type="Proteomes" id="UP000677054"/>
    </source>
</evidence>
<gene>
    <name evidence="18" type="ORF">DSTB1V02_LOCUS10610</name>
</gene>
<sequence>MVLRDSYDELHDFISPTFFAHLQRISTNIRSEGKHREAEIRFCPMGTRRNRKTGAIGGGWNRRASLQRSGIVVTSHDVTGPAANPIQSPYCRWQPYLHVVRSPLYVSWKFVVSFILKFLVEMAPSIGVNLRVTGHLNQGGRKYMEDVFCVAYQQTEDDRDLEYAFFGIFDGHGGREAAAFAKEHLMDNIVSQKPFWSNNDEAVLKAIHDGFIHTHKEMWKELDKWPRTASGLPSTSGTTASIAFIRRGKIYIGHVGDSAIVLGQQIDENTWGGERLTRDHKPELQSEKDRISQSGGKVAYKSGVPRVVWNRPKIGHKGPVRRSTPIDEIPFLAVARALGDLWSYNSTLDEFVVSPEPDVYVLDIDLTKHRCLILGTDGLWNMLTPQNAVNIAAETERHNEKHIIEKATRGHASISWLNPSKRLVDRAIERWNSLRLRADNTSCVTVMLDPPGPPKSEVLLRQYQLQKNEHQPFLPSPVRENGGGESNSSSHPFLSGTRPPSISRLHRPKTFVVMPQSEALPTSTSPLAPLSSRPVDSQGRPMYTPSGDRIFYPRPIKEKDNEVQSPEVSSTSDEKMRSPTSSTSLPCISSDSVSSLDHKANKRSLVPLPPIRNSSQRRRLRRSVDDEDVSDQENRSVPKIRGRSIPDDGVCGRRNIADDNAKVLRSSFAVKNNMVSSRRASTKRSASELLDIDPAVSCKSPRMQTRSQSASARVLTRSRVRQTDLMNLRIKDLRSYLNENSISTRGCAEKRDLVDLILENFGCGMNRSNPTDLLHPPIHRAPYSMSFNGERRENIYSQLDDLNQNSHVEGDLDSIQSEDNQIEAVVNESLISVHSHVNMEDGTVLAMDQEMQTNMLQGDNEDLHLHHQEGAVQEVRHDLQTAQNAFGDTATTVARERDKQVARSISLSDLQCEQEVEKLSAKECKVILTLYRVSLHGLVEKQDLVDLVKRLWRDKEKARLEAEELPDSELCKICMAAPMDCVLLECGHMATCTLCGKQMSHCPICQQIVLRAIHVVNKCPLDAPPHFPIFNQNKKCSTISVVVILNDFVIFIIVNLNLQWGHAASIEIYISCIFSVFICNRSPSLVSLLPSAVEFCPQIFGRVLGAEISAGQDGGAEGTKVSPYLFLCFFCIVVGECLILSHLLNHLRESLKNKFSELRAQQMIFLEGEEMAKSCLQAGKISRYRFLTQLITAEQGKYLSIFYSTHCHPGLSVPQQWKAVSAAASVTQPRVRMIGHVHSSHLKVENVDDTVEHGTTAKSGADSPSHIQRDELDLSFTNTIAAFKSKTTWEVFRGWLVFTLCSSSYLVDHNPQLMKLGQKLLGKKLFAKVMKASFYGHFVAGENPKEVKPMIDRMRSFGVKSILDYSAEEDLSSEEAEVAEMMGCLSAAEQEKGIEGAIKRFHVHREFADRRYQVTAARTFFYRGEAQCEKNMEIFLKCIDNVSHSTKATGFAAIKLTALGRPQLLLQLSEVIVRARLYFREVIGDHPVQNGGNIIKEAIKPEELEEKFEEANIRHTAPVQKFLDQLTYDRKGLINLFSWSGLIHNEVLLSELFRVPNLHTGRWQPLISALSDDEEEMFRNMMRRLHNICQFASERDVRVMIDAEQSYFQPAISRLTIEMMREYNRERAILFNTYQCYLKAALENIKFDLEQAERQGFFFGAKIVRGAYMEQERARAAALGYDDPINPTYEATSAMYHEVLMECLNRIKRYKDAEDEKRVAVMVATHNEDSVRFTVQKMLELGIHPLDRVVCFGQLYGMCDQVSFPLGQAGYSVYKYVPYGPVYEVLPYLSRRAAENKGVLEKVQKERRLLGAELRRRLLNGQIFYTPKGNYAPA</sequence>
<keyword evidence="19" id="KW-1185">Reference proteome</keyword>
<reference evidence="18" key="1">
    <citation type="submission" date="2020-11" db="EMBL/GenBank/DDBJ databases">
        <authorList>
            <person name="Tran Van P."/>
        </authorList>
    </citation>
    <scope>NUCLEOTIDE SEQUENCE</scope>
</reference>
<dbReference type="InterPro" id="IPR001932">
    <property type="entry name" value="PPM-type_phosphatase-like_dom"/>
</dbReference>
<dbReference type="GO" id="GO:0010133">
    <property type="term" value="P:L-proline catabolic process to L-glutamate"/>
    <property type="evidence" value="ECO:0007669"/>
    <property type="project" value="TreeGrafter"/>
</dbReference>
<dbReference type="Pfam" id="PF01619">
    <property type="entry name" value="Pro_dh"/>
    <property type="match status" value="1"/>
</dbReference>
<comment type="similarity">
    <text evidence="14">Belongs to the PP2C family.</text>
</comment>
<evidence type="ECO:0000256" key="1">
    <source>
        <dbReference type="ARBA" id="ARBA00004739"/>
    </source>
</evidence>
<dbReference type="SUPFAM" id="SSF57850">
    <property type="entry name" value="RING/U-box"/>
    <property type="match status" value="1"/>
</dbReference>
<dbReference type="Pfam" id="PF23632">
    <property type="entry name" value="SAP_RNF34_RFFL"/>
    <property type="match status" value="1"/>
</dbReference>
<evidence type="ECO:0000256" key="15">
    <source>
        <dbReference type="SAM" id="MobiDB-lite"/>
    </source>
</evidence>
<comment type="pathway">
    <text evidence="1">Amino-acid degradation; L-proline degradation into L-glutamate; L-glutamate from L-proline: step 1/2.</text>
</comment>
<dbReference type="SUPFAM" id="SSF81606">
    <property type="entry name" value="PP2C-like"/>
    <property type="match status" value="1"/>
</dbReference>
<dbReference type="InterPro" id="IPR002872">
    <property type="entry name" value="Proline_DH_dom"/>
</dbReference>
<accession>A0A7R9ABG0</accession>
<organism evidence="18">
    <name type="scientific">Darwinula stevensoni</name>
    <dbReference type="NCBI Taxonomy" id="69355"/>
    <lineage>
        <taxon>Eukaryota</taxon>
        <taxon>Metazoa</taxon>
        <taxon>Ecdysozoa</taxon>
        <taxon>Arthropoda</taxon>
        <taxon>Crustacea</taxon>
        <taxon>Oligostraca</taxon>
        <taxon>Ostracoda</taxon>
        <taxon>Podocopa</taxon>
        <taxon>Podocopida</taxon>
        <taxon>Darwinulocopina</taxon>
        <taxon>Darwinuloidea</taxon>
        <taxon>Darwinulidae</taxon>
        <taxon>Darwinula</taxon>
    </lineage>
</organism>
<keyword evidence="8 14" id="KW-0904">Protein phosphatase</keyword>
<dbReference type="GO" id="GO:0008270">
    <property type="term" value="F:zinc ion binding"/>
    <property type="evidence" value="ECO:0007669"/>
    <property type="project" value="UniProtKB-KW"/>
</dbReference>
<dbReference type="InterPro" id="IPR013083">
    <property type="entry name" value="Znf_RING/FYVE/PHD"/>
</dbReference>
<dbReference type="InterPro" id="IPR036361">
    <property type="entry name" value="SAP_dom_sf"/>
</dbReference>
<evidence type="ECO:0000256" key="8">
    <source>
        <dbReference type="ARBA" id="ARBA00022912"/>
    </source>
</evidence>
<dbReference type="InterPro" id="IPR001841">
    <property type="entry name" value="Znf_RING"/>
</dbReference>
<name>A0A7R9ABG0_9CRUS</name>
<dbReference type="CDD" id="cd00143">
    <property type="entry name" value="PP2Cc"/>
    <property type="match status" value="1"/>
</dbReference>
<evidence type="ECO:0000256" key="7">
    <source>
        <dbReference type="ARBA" id="ARBA00022833"/>
    </source>
</evidence>
<dbReference type="EC" id="1.5.5.2" evidence="3"/>
<dbReference type="Pfam" id="PF13920">
    <property type="entry name" value="zf-C3HC4_3"/>
    <property type="match status" value="1"/>
</dbReference>
<dbReference type="PROSITE" id="PS51746">
    <property type="entry name" value="PPM_2"/>
    <property type="match status" value="1"/>
</dbReference>
<dbReference type="SMART" id="SM00332">
    <property type="entry name" value="PP2Cc"/>
    <property type="match status" value="1"/>
</dbReference>
<dbReference type="InterPro" id="IPR000222">
    <property type="entry name" value="PP2C_BS"/>
</dbReference>
<evidence type="ECO:0000256" key="10">
    <source>
        <dbReference type="ARBA" id="ARBA00023062"/>
    </source>
</evidence>
<dbReference type="GO" id="GO:0071949">
    <property type="term" value="F:FAD binding"/>
    <property type="evidence" value="ECO:0007669"/>
    <property type="project" value="TreeGrafter"/>
</dbReference>
<dbReference type="PANTHER" id="PTHR13914">
    <property type="entry name" value="PROLINE OXIDASE"/>
    <property type="match status" value="1"/>
</dbReference>
<feature type="region of interest" description="Disordered" evidence="15">
    <location>
        <begin position="517"/>
        <end position="652"/>
    </location>
</feature>
<keyword evidence="10" id="KW-0642">Proline metabolism</keyword>
<dbReference type="EMBL" id="CAJPEV010003101">
    <property type="protein sequence ID" value="CAG0898934.1"/>
    <property type="molecule type" value="Genomic_DNA"/>
</dbReference>
<dbReference type="PROSITE" id="PS01032">
    <property type="entry name" value="PPM_1"/>
    <property type="match status" value="1"/>
</dbReference>
<evidence type="ECO:0000256" key="5">
    <source>
        <dbReference type="ARBA" id="ARBA00022771"/>
    </source>
</evidence>
<evidence type="ECO:0000256" key="4">
    <source>
        <dbReference type="ARBA" id="ARBA00022723"/>
    </source>
</evidence>
<dbReference type="EMBL" id="LR902618">
    <property type="protein sequence ID" value="CAD7250841.1"/>
    <property type="molecule type" value="Genomic_DNA"/>
</dbReference>
<evidence type="ECO:0000259" key="17">
    <source>
        <dbReference type="PROSITE" id="PS51746"/>
    </source>
</evidence>
<dbReference type="Gene3D" id="3.60.40.10">
    <property type="entry name" value="PPM-type phosphatase domain"/>
    <property type="match status" value="1"/>
</dbReference>
<keyword evidence="7" id="KW-0862">Zinc</keyword>
<dbReference type="InterPro" id="IPR029041">
    <property type="entry name" value="FAD-linked_oxidoreductase-like"/>
</dbReference>
<keyword evidence="4" id="KW-0479">Metal-binding</keyword>
<dbReference type="Pfam" id="PF00481">
    <property type="entry name" value="PP2C"/>
    <property type="match status" value="1"/>
</dbReference>
<evidence type="ECO:0000256" key="6">
    <source>
        <dbReference type="ARBA" id="ARBA00022801"/>
    </source>
</evidence>
<evidence type="ECO:0000256" key="12">
    <source>
        <dbReference type="ARBA" id="ARBA00041725"/>
    </source>
</evidence>
<dbReference type="GO" id="GO:0005739">
    <property type="term" value="C:mitochondrion"/>
    <property type="evidence" value="ECO:0007669"/>
    <property type="project" value="TreeGrafter"/>
</dbReference>
<dbReference type="OrthoDB" id="5464at2759"/>
<dbReference type="CDD" id="cd16500">
    <property type="entry name" value="RING-HC_CARP"/>
    <property type="match status" value="1"/>
</dbReference>
<comment type="similarity">
    <text evidence="2">Belongs to the proline oxidase family.</text>
</comment>
<dbReference type="GO" id="GO:0004657">
    <property type="term" value="F:proline dehydrogenase activity"/>
    <property type="evidence" value="ECO:0007669"/>
    <property type="project" value="UniProtKB-EC"/>
</dbReference>